<feature type="binding site" evidence="7">
    <location>
        <position position="101"/>
    </location>
    <ligand>
        <name>ATP</name>
        <dbReference type="ChEBI" id="CHEBI:30616"/>
    </ligand>
</feature>
<sequence length="365" mass="41148">MMRRWICCSRFMEERYDIQDNDYNMETTADVKPKNPKFLNEAETRPQNLSEPPRIELPTIPLTEILQKTTNFDSKSLVGEGSYGRVYYALLNGERQVAIKKLDVSSESNNEFLSQVAVVSKLKHDNFVELLGYCVEEGNRLLVYEFATMGSLHDVLHGRKGVQGSQPGPVLDWMQRVRIAVNAARGLDYLHEKVQPSVIHRDIRSSNVLLFEDFKAKIADFNLSNQAPDMAARLHSTRVLGTFGYHAPEYAMTGQLTQKSDVYSFGVVLLELLTGRKPVDHTMPRGQQSLVTWATPRLSEDKVKQCVDPRLKGEYPPKGVAKLAAVAALCVQYEAEFRPNMSIVVKALQPLLNQKIPTPSHDPAM</sequence>
<dbReference type="OMA" id="CCSCLVE"/>
<comment type="caution">
    <text evidence="9">The sequence shown here is derived from an EMBL/GenBank/DDBJ whole genome shotgun (WGS) entry which is preliminary data.</text>
</comment>
<gene>
    <name evidence="9" type="ORF">ZOSMA_208G00030</name>
</gene>
<keyword evidence="5 7" id="KW-0067">ATP-binding</keyword>
<dbReference type="InterPro" id="IPR000719">
    <property type="entry name" value="Prot_kinase_dom"/>
</dbReference>
<protein>
    <submittedName>
        <fullName evidence="9">PTI1-like tyrosine-protein kinase 3</fullName>
    </submittedName>
</protein>
<evidence type="ECO:0000256" key="6">
    <source>
        <dbReference type="ARBA" id="ARBA00023137"/>
    </source>
</evidence>
<dbReference type="PANTHER" id="PTHR47983">
    <property type="entry name" value="PTO-INTERACTING PROTEIN 1-LIKE"/>
    <property type="match status" value="1"/>
</dbReference>
<evidence type="ECO:0000256" key="2">
    <source>
        <dbReference type="ARBA" id="ARBA00022679"/>
    </source>
</evidence>
<accession>A0A0K9PNC0</accession>
<evidence type="ECO:0000256" key="1">
    <source>
        <dbReference type="ARBA" id="ARBA00022553"/>
    </source>
</evidence>
<keyword evidence="4 9" id="KW-0418">Kinase</keyword>
<dbReference type="InterPro" id="IPR008266">
    <property type="entry name" value="Tyr_kinase_AS"/>
</dbReference>
<dbReference type="InterPro" id="IPR020635">
    <property type="entry name" value="Tyr_kinase_cat_dom"/>
</dbReference>
<dbReference type="SMART" id="SM00220">
    <property type="entry name" value="S_TKc"/>
    <property type="match status" value="1"/>
</dbReference>
<keyword evidence="1" id="KW-0597">Phosphoprotein</keyword>
<feature type="domain" description="Protein kinase" evidence="8">
    <location>
        <begin position="72"/>
        <end position="352"/>
    </location>
</feature>
<dbReference type="PROSITE" id="PS00109">
    <property type="entry name" value="PROTEIN_KINASE_TYR"/>
    <property type="match status" value="1"/>
</dbReference>
<keyword evidence="3 7" id="KW-0547">Nucleotide-binding</keyword>
<dbReference type="PROSITE" id="PS00107">
    <property type="entry name" value="PROTEIN_KINASE_ATP"/>
    <property type="match status" value="1"/>
</dbReference>
<dbReference type="Gene3D" id="1.10.510.10">
    <property type="entry name" value="Transferase(Phosphotransferase) domain 1"/>
    <property type="match status" value="1"/>
</dbReference>
<dbReference type="FunFam" id="1.10.510.10:FF:000103">
    <property type="entry name" value="PTI1-like tyrosine-protein kinase 3"/>
    <property type="match status" value="1"/>
</dbReference>
<keyword evidence="2" id="KW-0808">Transferase</keyword>
<dbReference type="PANTHER" id="PTHR47983:SF7">
    <property type="entry name" value="PROTEIN KINASE SUPERFAMILY PROTEIN"/>
    <property type="match status" value="1"/>
</dbReference>
<dbReference type="SMART" id="SM00219">
    <property type="entry name" value="TyrKc"/>
    <property type="match status" value="1"/>
</dbReference>
<evidence type="ECO:0000256" key="4">
    <source>
        <dbReference type="ARBA" id="ARBA00022777"/>
    </source>
</evidence>
<dbReference type="AlphaFoldDB" id="A0A0K9PNC0"/>
<dbReference type="Proteomes" id="UP000036987">
    <property type="component" value="Unassembled WGS sequence"/>
</dbReference>
<evidence type="ECO:0000313" key="9">
    <source>
        <dbReference type="EMBL" id="KMZ69712.1"/>
    </source>
</evidence>
<dbReference type="STRING" id="29655.A0A0K9PNC0"/>
<dbReference type="OrthoDB" id="4062651at2759"/>
<dbReference type="InterPro" id="IPR052101">
    <property type="entry name" value="Plant_StressResp_Kinase"/>
</dbReference>
<keyword evidence="10" id="KW-1185">Reference proteome</keyword>
<dbReference type="PROSITE" id="PS50011">
    <property type="entry name" value="PROTEIN_KINASE_DOM"/>
    <property type="match status" value="1"/>
</dbReference>
<dbReference type="SUPFAM" id="SSF56112">
    <property type="entry name" value="Protein kinase-like (PK-like)"/>
    <property type="match status" value="1"/>
</dbReference>
<evidence type="ECO:0000313" key="10">
    <source>
        <dbReference type="Proteomes" id="UP000036987"/>
    </source>
</evidence>
<dbReference type="GO" id="GO:0005524">
    <property type="term" value="F:ATP binding"/>
    <property type="evidence" value="ECO:0007669"/>
    <property type="project" value="UniProtKB-UniRule"/>
</dbReference>
<evidence type="ECO:0000256" key="7">
    <source>
        <dbReference type="PROSITE-ProRule" id="PRU10141"/>
    </source>
</evidence>
<name>A0A0K9PNC0_ZOSMR</name>
<reference evidence="10" key="1">
    <citation type="journal article" date="2016" name="Nature">
        <title>The genome of the seagrass Zostera marina reveals angiosperm adaptation to the sea.</title>
        <authorList>
            <person name="Olsen J.L."/>
            <person name="Rouze P."/>
            <person name="Verhelst B."/>
            <person name="Lin Y.-C."/>
            <person name="Bayer T."/>
            <person name="Collen J."/>
            <person name="Dattolo E."/>
            <person name="De Paoli E."/>
            <person name="Dittami S."/>
            <person name="Maumus F."/>
            <person name="Michel G."/>
            <person name="Kersting A."/>
            <person name="Lauritano C."/>
            <person name="Lohaus R."/>
            <person name="Toepel M."/>
            <person name="Tonon T."/>
            <person name="Vanneste K."/>
            <person name="Amirebrahimi M."/>
            <person name="Brakel J."/>
            <person name="Bostroem C."/>
            <person name="Chovatia M."/>
            <person name="Grimwood J."/>
            <person name="Jenkins J.W."/>
            <person name="Jueterbock A."/>
            <person name="Mraz A."/>
            <person name="Stam W.T."/>
            <person name="Tice H."/>
            <person name="Bornberg-Bauer E."/>
            <person name="Green P.J."/>
            <person name="Pearson G.A."/>
            <person name="Procaccini G."/>
            <person name="Duarte C.M."/>
            <person name="Schmutz J."/>
            <person name="Reusch T.B.H."/>
            <person name="Van de Peer Y."/>
        </authorList>
    </citation>
    <scope>NUCLEOTIDE SEQUENCE [LARGE SCALE GENOMIC DNA]</scope>
    <source>
        <strain evidence="10">cv. Finnish</strain>
    </source>
</reference>
<evidence type="ECO:0000256" key="5">
    <source>
        <dbReference type="ARBA" id="ARBA00022840"/>
    </source>
</evidence>
<evidence type="ECO:0000256" key="3">
    <source>
        <dbReference type="ARBA" id="ARBA00022741"/>
    </source>
</evidence>
<proteinExistence type="predicted"/>
<dbReference type="EMBL" id="LFYR01000753">
    <property type="protein sequence ID" value="KMZ69712.1"/>
    <property type="molecule type" value="Genomic_DNA"/>
</dbReference>
<dbReference type="InterPro" id="IPR011009">
    <property type="entry name" value="Kinase-like_dom_sf"/>
</dbReference>
<dbReference type="Gene3D" id="3.30.200.20">
    <property type="entry name" value="Phosphorylase Kinase, domain 1"/>
    <property type="match status" value="1"/>
</dbReference>
<dbReference type="Pfam" id="PF07714">
    <property type="entry name" value="PK_Tyr_Ser-Thr"/>
    <property type="match status" value="1"/>
</dbReference>
<dbReference type="GO" id="GO:0004713">
    <property type="term" value="F:protein tyrosine kinase activity"/>
    <property type="evidence" value="ECO:0007669"/>
    <property type="project" value="UniProtKB-KW"/>
</dbReference>
<dbReference type="InterPro" id="IPR001245">
    <property type="entry name" value="Ser-Thr/Tyr_kinase_cat_dom"/>
</dbReference>
<organism evidence="9 10">
    <name type="scientific">Zostera marina</name>
    <name type="common">Eelgrass</name>
    <dbReference type="NCBI Taxonomy" id="29655"/>
    <lineage>
        <taxon>Eukaryota</taxon>
        <taxon>Viridiplantae</taxon>
        <taxon>Streptophyta</taxon>
        <taxon>Embryophyta</taxon>
        <taxon>Tracheophyta</taxon>
        <taxon>Spermatophyta</taxon>
        <taxon>Magnoliopsida</taxon>
        <taxon>Liliopsida</taxon>
        <taxon>Zosteraceae</taxon>
        <taxon>Zostera</taxon>
    </lineage>
</organism>
<keyword evidence="6" id="KW-0829">Tyrosine-protein kinase</keyword>
<dbReference type="InterPro" id="IPR017441">
    <property type="entry name" value="Protein_kinase_ATP_BS"/>
</dbReference>
<evidence type="ECO:0000259" key="8">
    <source>
        <dbReference type="PROSITE" id="PS50011"/>
    </source>
</evidence>